<dbReference type="OrthoDB" id="9779041at2"/>
<reference evidence="2 3" key="1">
    <citation type="journal article" date="2009" name="Stand. Genomic Sci.">
        <title>Complete genome sequence of Acidimicrobium ferrooxidans type strain (ICP).</title>
        <authorList>
            <person name="Clum A."/>
            <person name="Nolan M."/>
            <person name="Lang E."/>
            <person name="Glavina Del Rio T."/>
            <person name="Tice H."/>
            <person name="Copeland A."/>
            <person name="Cheng J.F."/>
            <person name="Lucas S."/>
            <person name="Chen F."/>
            <person name="Bruce D."/>
            <person name="Goodwin L."/>
            <person name="Pitluck S."/>
            <person name="Ivanova N."/>
            <person name="Mavrommatis K."/>
            <person name="Mikhailova N."/>
            <person name="Pati A."/>
            <person name="Chen A."/>
            <person name="Palaniappan K."/>
            <person name="Goker M."/>
            <person name="Spring S."/>
            <person name="Land M."/>
            <person name="Hauser L."/>
            <person name="Chang Y.J."/>
            <person name="Jeffries C.C."/>
            <person name="Chain P."/>
            <person name="Bristow J."/>
            <person name="Eisen J.A."/>
            <person name="Markowitz V."/>
            <person name="Hugenholtz P."/>
            <person name="Kyrpides N.C."/>
            <person name="Klenk H.P."/>
            <person name="Lapidus A."/>
        </authorList>
    </citation>
    <scope>NUCLEOTIDE SEQUENCE [LARGE SCALE GENOMIC DNA]</scope>
    <source>
        <strain evidence="3">DSM 10331 / JCM 15462 / NBRC 103882 / ICP</strain>
    </source>
</reference>
<name>C7LY81_ACIFD</name>
<dbReference type="SUPFAM" id="SSF51735">
    <property type="entry name" value="NAD(P)-binding Rossmann-fold domains"/>
    <property type="match status" value="1"/>
</dbReference>
<dbReference type="KEGG" id="afo:Afer_0739"/>
<sequence length="326" mass="34581">MSEAPPVLVTGGAGFLGSWVVERLLARGLRVDVVDDLSTGSLENLRRARDRHGARLTVVVEDVTSAAIGSLAERRGWRSIVHLAARASLRASTLDPVRDAEVNVLGTVRVLEAAKRARSRKVVFAASAAIYGDQRALPIREEAPLAPMSFYGAGKVAGLEYLRAARHVHGTASTSLVFANLYGPRQRAELGAVVARFVDALLAGHAPVVVGDGTQTRDFVWVGDAADAVVAALDRADGEMINVATGLETSIAGLARLLVEVAGIDGLHPVHQGRQSVGEVHRNALDPSRAAHLLGWRPSVRLADGLARTWAAALEARRIREAAPRS</sequence>
<accession>C7LY81</accession>
<keyword evidence="3" id="KW-1185">Reference proteome</keyword>
<dbReference type="STRING" id="525909.Afer_0739"/>
<dbReference type="InterPro" id="IPR036291">
    <property type="entry name" value="NAD(P)-bd_dom_sf"/>
</dbReference>
<protein>
    <submittedName>
        <fullName evidence="2">NAD-dependent epimerase/dehydratase</fullName>
    </submittedName>
</protein>
<dbReference type="RefSeq" id="WP_015798178.1">
    <property type="nucleotide sequence ID" value="NC_013124.1"/>
</dbReference>
<dbReference type="EMBL" id="CP001631">
    <property type="protein sequence ID" value="ACU53689.1"/>
    <property type="molecule type" value="Genomic_DNA"/>
</dbReference>
<evidence type="ECO:0000259" key="1">
    <source>
        <dbReference type="Pfam" id="PF01370"/>
    </source>
</evidence>
<dbReference type="Proteomes" id="UP000000771">
    <property type="component" value="Chromosome"/>
</dbReference>
<dbReference type="InterPro" id="IPR001509">
    <property type="entry name" value="Epimerase_deHydtase"/>
</dbReference>
<dbReference type="PANTHER" id="PTHR43245:SF13">
    <property type="entry name" value="UDP-D-APIOSE_UDP-D-XYLOSE SYNTHASE 2"/>
    <property type="match status" value="1"/>
</dbReference>
<evidence type="ECO:0000313" key="3">
    <source>
        <dbReference type="Proteomes" id="UP000000771"/>
    </source>
</evidence>
<dbReference type="Gene3D" id="3.40.50.720">
    <property type="entry name" value="NAD(P)-binding Rossmann-like Domain"/>
    <property type="match status" value="1"/>
</dbReference>
<gene>
    <name evidence="2" type="ordered locus">Afer_0739</name>
</gene>
<dbReference type="HOGENOM" id="CLU_007383_1_7_11"/>
<feature type="domain" description="NAD-dependent epimerase/dehydratase" evidence="1">
    <location>
        <begin position="7"/>
        <end position="244"/>
    </location>
</feature>
<dbReference type="AlphaFoldDB" id="C7LY81"/>
<proteinExistence type="predicted"/>
<dbReference type="Pfam" id="PF01370">
    <property type="entry name" value="Epimerase"/>
    <property type="match status" value="1"/>
</dbReference>
<dbReference type="PANTHER" id="PTHR43245">
    <property type="entry name" value="BIFUNCTIONAL POLYMYXIN RESISTANCE PROTEIN ARNA"/>
    <property type="match status" value="1"/>
</dbReference>
<dbReference type="eggNOG" id="COG0451">
    <property type="taxonomic scope" value="Bacteria"/>
</dbReference>
<evidence type="ECO:0000313" key="2">
    <source>
        <dbReference type="EMBL" id="ACU53689.1"/>
    </source>
</evidence>
<organism evidence="2 3">
    <name type="scientific">Acidimicrobium ferrooxidans (strain DSM 10331 / JCM 15462 / NBRC 103882 / ICP)</name>
    <dbReference type="NCBI Taxonomy" id="525909"/>
    <lineage>
        <taxon>Bacteria</taxon>
        <taxon>Bacillati</taxon>
        <taxon>Actinomycetota</taxon>
        <taxon>Acidimicrobiia</taxon>
        <taxon>Acidimicrobiales</taxon>
        <taxon>Acidimicrobiaceae</taxon>
        <taxon>Acidimicrobium</taxon>
    </lineage>
</organism>
<dbReference type="Gene3D" id="3.90.25.10">
    <property type="entry name" value="UDP-galactose 4-epimerase, domain 1"/>
    <property type="match status" value="1"/>
</dbReference>
<dbReference type="InterPro" id="IPR050177">
    <property type="entry name" value="Lipid_A_modif_metabolic_enz"/>
</dbReference>